<organism evidence="1 2">
    <name type="scientific">Schistosoma rodhaini</name>
    <dbReference type="NCBI Taxonomy" id="6188"/>
    <lineage>
        <taxon>Eukaryota</taxon>
        <taxon>Metazoa</taxon>
        <taxon>Spiralia</taxon>
        <taxon>Lophotrochozoa</taxon>
        <taxon>Platyhelminthes</taxon>
        <taxon>Trematoda</taxon>
        <taxon>Digenea</taxon>
        <taxon>Strigeidida</taxon>
        <taxon>Schistosomatoidea</taxon>
        <taxon>Schistosomatidae</taxon>
        <taxon>Schistosoma</taxon>
    </lineage>
</organism>
<evidence type="ECO:0000313" key="1">
    <source>
        <dbReference type="Proteomes" id="UP000050792"/>
    </source>
</evidence>
<protein>
    <submittedName>
        <fullName evidence="2">Uncharacterized protein</fullName>
    </submittedName>
</protein>
<evidence type="ECO:0000313" key="2">
    <source>
        <dbReference type="WBParaSite" id="SRDH1_34270.1"/>
    </source>
</evidence>
<reference evidence="2" key="2">
    <citation type="submission" date="2023-11" db="UniProtKB">
        <authorList>
            <consortium name="WormBaseParasite"/>
        </authorList>
    </citation>
    <scope>IDENTIFICATION</scope>
</reference>
<accession>A0AA85F338</accession>
<proteinExistence type="predicted"/>
<sequence length="89" mass="10364">MSSIGKNPVIDIIKNELIEKKNKIINIDNGKQLDDNDKQTDSSNFNNFIYILLYSICNPPLNTIRLIVHSESCYNTIYHLAARYFWNLD</sequence>
<reference evidence="1" key="1">
    <citation type="submission" date="2022-06" db="EMBL/GenBank/DDBJ databases">
        <authorList>
            <person name="Berger JAMES D."/>
            <person name="Berger JAMES D."/>
        </authorList>
    </citation>
    <scope>NUCLEOTIDE SEQUENCE [LARGE SCALE GENOMIC DNA]</scope>
</reference>
<keyword evidence="1" id="KW-1185">Reference proteome</keyword>
<dbReference type="AlphaFoldDB" id="A0AA85F338"/>
<dbReference type="Proteomes" id="UP000050792">
    <property type="component" value="Unassembled WGS sequence"/>
</dbReference>
<dbReference type="WBParaSite" id="SRDH1_34270.1">
    <property type="protein sequence ID" value="SRDH1_34270.1"/>
    <property type="gene ID" value="SRDH1_34270"/>
</dbReference>
<name>A0AA85F338_9TREM</name>